<evidence type="ECO:0000256" key="17">
    <source>
        <dbReference type="SAM" id="SignalP"/>
    </source>
</evidence>
<feature type="chain" id="PRO_5004658624" description="Glutamate receptor" evidence="17">
    <location>
        <begin position="23"/>
        <end position="936"/>
    </location>
</feature>
<dbReference type="GO" id="GO:0007165">
    <property type="term" value="P:signal transduction"/>
    <property type="evidence" value="ECO:0007669"/>
    <property type="project" value="UniProtKB-ARBA"/>
</dbReference>
<feature type="transmembrane region" description="Helical" evidence="16">
    <location>
        <begin position="622"/>
        <end position="640"/>
    </location>
</feature>
<reference evidence="20" key="1">
    <citation type="journal article" date="2013" name="Science">
        <title>The Amborella genome and the evolution of flowering plants.</title>
        <authorList>
            <consortium name="Amborella Genome Project"/>
        </authorList>
    </citation>
    <scope>NUCLEOTIDE SEQUENCE [LARGE SCALE GENOMIC DNA]</scope>
</reference>
<evidence type="ECO:0000313" key="19">
    <source>
        <dbReference type="EMBL" id="ERN17159.1"/>
    </source>
</evidence>
<feature type="region of interest" description="Disordered" evidence="15">
    <location>
        <begin position="890"/>
        <end position="936"/>
    </location>
</feature>
<protein>
    <recommendedName>
        <fullName evidence="13">Glutamate receptor</fullName>
    </recommendedName>
</protein>
<evidence type="ECO:0000256" key="9">
    <source>
        <dbReference type="ARBA" id="ARBA00023170"/>
    </source>
</evidence>
<dbReference type="PANTHER" id="PTHR18966">
    <property type="entry name" value="IONOTROPIC GLUTAMATE RECEPTOR"/>
    <property type="match status" value="1"/>
</dbReference>
<evidence type="ECO:0000256" key="5">
    <source>
        <dbReference type="ARBA" id="ARBA00022729"/>
    </source>
</evidence>
<dbReference type="GO" id="GO:0005886">
    <property type="term" value="C:plasma membrane"/>
    <property type="evidence" value="ECO:0000318"/>
    <property type="project" value="GO_Central"/>
</dbReference>
<organism evidence="19 20">
    <name type="scientific">Amborella trichopoda</name>
    <dbReference type="NCBI Taxonomy" id="13333"/>
    <lineage>
        <taxon>Eukaryota</taxon>
        <taxon>Viridiplantae</taxon>
        <taxon>Streptophyta</taxon>
        <taxon>Embryophyta</taxon>
        <taxon>Tracheophyta</taxon>
        <taxon>Spermatophyta</taxon>
        <taxon>Magnoliopsida</taxon>
        <taxon>Amborellales</taxon>
        <taxon>Amborellaceae</taxon>
        <taxon>Amborella</taxon>
    </lineage>
</organism>
<dbReference type="FunFam" id="3.40.50.2300:FF:000081">
    <property type="entry name" value="Glutamate receptor"/>
    <property type="match status" value="1"/>
</dbReference>
<dbReference type="CDD" id="cd19990">
    <property type="entry name" value="PBP1_GABAb_receptor_plant"/>
    <property type="match status" value="1"/>
</dbReference>
<dbReference type="InterPro" id="IPR001828">
    <property type="entry name" value="ANF_lig-bd_rcpt"/>
</dbReference>
<evidence type="ECO:0000256" key="6">
    <source>
        <dbReference type="ARBA" id="ARBA00022989"/>
    </source>
</evidence>
<evidence type="ECO:0000256" key="2">
    <source>
        <dbReference type="ARBA" id="ARBA00008685"/>
    </source>
</evidence>
<keyword evidence="3 13" id="KW-0813">Transport</keyword>
<keyword evidence="5 17" id="KW-0732">Signal</keyword>
<evidence type="ECO:0000256" key="8">
    <source>
        <dbReference type="ARBA" id="ARBA00023136"/>
    </source>
</evidence>
<keyword evidence="9 13" id="KW-0675">Receptor</keyword>
<dbReference type="Pfam" id="PF10613">
    <property type="entry name" value="Lig_chan-Glu_bd"/>
    <property type="match status" value="1"/>
</dbReference>
<dbReference type="Pfam" id="PF01094">
    <property type="entry name" value="ANF_receptor"/>
    <property type="match status" value="1"/>
</dbReference>
<keyword evidence="7 13" id="KW-0406">Ion transport</keyword>
<evidence type="ECO:0000256" key="15">
    <source>
        <dbReference type="SAM" id="MobiDB-lite"/>
    </source>
</evidence>
<feature type="disulfide bond" evidence="14">
    <location>
        <begin position="761"/>
        <end position="815"/>
    </location>
</feature>
<dbReference type="FunFam" id="3.40.190.10:FF:000054">
    <property type="entry name" value="Glutamate receptor"/>
    <property type="match status" value="1"/>
</dbReference>
<evidence type="ECO:0000259" key="18">
    <source>
        <dbReference type="SMART" id="SM00079"/>
    </source>
</evidence>
<sequence>MNAIALWVLLVLWFVFSGNAMGLNISPRPSVVNVGAIFSFKSPIGSVEKIAIKAAEKDVNADSSVLNGTKLVITMQDAAGSYFVAIVEALQFMETDTVAIIGPQTSVTAHVISHVANELQVPLLSFAAKDPTLNSLQYPFFFQTAPNDQFEMTAIADVVDYFQYREVIAIYVDDDNGRNGVSALGVKLAERRCKISYKAALPPQATRSEILDLLVKVALLESRVYVVHMRIDLGPLIFSVAHYLGMISEGYVWIATDWLSTILDTFSPLDSDTMASLQGVLVMRQHTPESGKKSAFISRWKELVREEGLGSLGLNSYGYYAYDTVWLIARAIDAFFKSGGTISFSNDPRLQDAKGSNLHLEALSIFDGGKLLLSKLLQADMTGLTGPIRFDSNRHLPRPAYDILNVAGTGYRRIGYWSNYSGLSVVPPEQLYSKPLNESKFNQKLSNVIWPGETLSKPRGWVFPNNGKLLRITVPFRASYQMFVTQDKSTQIMRGYCIDVFVAAVNLLPYAVPYVFIPFGDGKTNPDYNQLVKMVAMNEFDAAVGDIAIVTNRAKIVDFTQPYIESGLVVVAPVKRKDTSAWAFLRPFTFQMWCVTGAFFVIVGAVVWILEHRINDEFRGPPRKQFITILWFSFSTMFFSHRENTLSTLGRFVLLIWLFVVLIINSSYTASLTSILTVQQLSSPIKGIETLLASGDRIGYQVGSYAANYLNEELGVPWSRLVPLDSAQAYAKALTDGPNNGGVAAVVDELPYVDLFLSQYCKFKIAGKQFTKSGWGFVFQRDSPLAVDMSTAILKLSESGDLQRIHDKWFARLGCSSQDTDIESNQLRLRSFWGLFLICAVASLVALAVFLLHMLYQFSRYGPPMNELARPQSSPSGRIQTFLWFMDEREESSRGRSKRTHTEDSSIGNSTREQASQGRSKTTHTGDTSIGNNISQ</sequence>
<dbReference type="GO" id="GO:0015276">
    <property type="term" value="F:ligand-gated monoatomic ion channel activity"/>
    <property type="evidence" value="ECO:0000318"/>
    <property type="project" value="GO_Central"/>
</dbReference>
<feature type="transmembrane region" description="Helical" evidence="16">
    <location>
        <begin position="832"/>
        <end position="856"/>
    </location>
</feature>
<feature type="transmembrane region" description="Helical" evidence="16">
    <location>
        <begin position="590"/>
        <end position="610"/>
    </location>
</feature>
<evidence type="ECO:0000256" key="4">
    <source>
        <dbReference type="ARBA" id="ARBA00022692"/>
    </source>
</evidence>
<keyword evidence="20" id="KW-1185">Reference proteome</keyword>
<evidence type="ECO:0000313" key="20">
    <source>
        <dbReference type="Proteomes" id="UP000017836"/>
    </source>
</evidence>
<keyword evidence="14" id="KW-1015">Disulfide bond</keyword>
<evidence type="ECO:0000256" key="1">
    <source>
        <dbReference type="ARBA" id="ARBA00004141"/>
    </source>
</evidence>
<dbReference type="EMBL" id="KI392384">
    <property type="protein sequence ID" value="ERN17159.1"/>
    <property type="molecule type" value="Genomic_DNA"/>
</dbReference>
<evidence type="ECO:0000256" key="14">
    <source>
        <dbReference type="PIRSR" id="PIRSR037090-50"/>
    </source>
</evidence>
<comment type="subcellular location">
    <subcellularLocation>
        <location evidence="1">Membrane</location>
        <topology evidence="1">Multi-pass membrane protein</topology>
    </subcellularLocation>
</comment>
<dbReference type="InterPro" id="IPR019594">
    <property type="entry name" value="Glu/Gly-bd"/>
</dbReference>
<feature type="signal peptide" evidence="17">
    <location>
        <begin position="1"/>
        <end position="22"/>
    </location>
</feature>
<dbReference type="InterPro" id="IPR044440">
    <property type="entry name" value="GABAb_receptor_plant_PBP1"/>
</dbReference>
<dbReference type="FunFam" id="3.40.190.10:FF:000175">
    <property type="entry name" value="Glutamate receptor"/>
    <property type="match status" value="1"/>
</dbReference>
<dbReference type="SUPFAM" id="SSF53850">
    <property type="entry name" value="Periplasmic binding protein-like II"/>
    <property type="match status" value="1"/>
</dbReference>
<comment type="similarity">
    <text evidence="2 13">Belongs to the glutamate-gated ion channel (TC 1.A.10.1) family.</text>
</comment>
<name>U5D3Z6_AMBTC</name>
<dbReference type="FunFam" id="1.10.287.70:FF:000037">
    <property type="entry name" value="Glutamate receptor"/>
    <property type="match status" value="1"/>
</dbReference>
<evidence type="ECO:0000256" key="10">
    <source>
        <dbReference type="ARBA" id="ARBA00023180"/>
    </source>
</evidence>
<dbReference type="GO" id="GO:0038023">
    <property type="term" value="F:signaling receptor activity"/>
    <property type="evidence" value="ECO:0000318"/>
    <property type="project" value="GO_Central"/>
</dbReference>
<dbReference type="KEGG" id="atr:18445493"/>
<dbReference type="Gene3D" id="1.10.287.70">
    <property type="match status" value="1"/>
</dbReference>
<dbReference type="PIRSF" id="PIRSF037090">
    <property type="entry name" value="Iontro_Glu-like_rcpt_pln"/>
    <property type="match status" value="1"/>
</dbReference>
<feature type="domain" description="Ionotropic glutamate receptor C-terminal" evidence="18">
    <location>
        <begin position="471"/>
        <end position="812"/>
    </location>
</feature>
<dbReference type="SUPFAM" id="SSF53822">
    <property type="entry name" value="Periplasmic binding protein-like I"/>
    <property type="match status" value="1"/>
</dbReference>
<evidence type="ECO:0000256" key="16">
    <source>
        <dbReference type="SAM" id="Phobius"/>
    </source>
</evidence>
<dbReference type="Gene3D" id="3.40.50.2300">
    <property type="match status" value="2"/>
</dbReference>
<dbReference type="GO" id="GO:0009611">
    <property type="term" value="P:response to wounding"/>
    <property type="evidence" value="ECO:0007669"/>
    <property type="project" value="UniProtKB-ARBA"/>
</dbReference>
<keyword evidence="11 13" id="KW-1071">Ligand-gated ion channel</keyword>
<keyword evidence="12 13" id="KW-0407">Ion channel</keyword>
<keyword evidence="6 16" id="KW-1133">Transmembrane helix</keyword>
<feature type="transmembrane region" description="Helical" evidence="16">
    <location>
        <begin position="652"/>
        <end position="676"/>
    </location>
</feature>
<dbReference type="HOGENOM" id="CLU_007358_0_1_1"/>
<comment type="function">
    <text evidence="13">Glutamate-gated receptor that probably acts as non-selective cation channel.</text>
</comment>
<dbReference type="OrthoDB" id="5984008at2759"/>
<dbReference type="Proteomes" id="UP000017836">
    <property type="component" value="Unassembled WGS sequence"/>
</dbReference>
<accession>U5D3Z6</accession>
<proteinExistence type="inferred from homology"/>
<feature type="compositionally biased region" description="Polar residues" evidence="15">
    <location>
        <begin position="905"/>
        <end position="936"/>
    </location>
</feature>
<dbReference type="InterPro" id="IPR001320">
    <property type="entry name" value="Iontro_rcpt_C"/>
</dbReference>
<dbReference type="SMART" id="SM00079">
    <property type="entry name" value="PBPe"/>
    <property type="match status" value="1"/>
</dbReference>
<dbReference type="Gene3D" id="3.40.190.10">
    <property type="entry name" value="Periplasmic binding protein-like II"/>
    <property type="match status" value="3"/>
</dbReference>
<evidence type="ECO:0000256" key="12">
    <source>
        <dbReference type="ARBA" id="ARBA00023303"/>
    </source>
</evidence>
<keyword evidence="10" id="KW-0325">Glycoprotein</keyword>
<dbReference type="InterPro" id="IPR028082">
    <property type="entry name" value="Peripla_BP_I"/>
</dbReference>
<dbReference type="InterPro" id="IPR015683">
    <property type="entry name" value="Ionotropic_Glu_rcpt"/>
</dbReference>
<dbReference type="Pfam" id="PF00060">
    <property type="entry name" value="Lig_chan"/>
    <property type="match status" value="1"/>
</dbReference>
<keyword evidence="8 13" id="KW-0472">Membrane</keyword>
<evidence type="ECO:0000256" key="3">
    <source>
        <dbReference type="ARBA" id="ARBA00022448"/>
    </source>
</evidence>
<evidence type="ECO:0000256" key="7">
    <source>
        <dbReference type="ARBA" id="ARBA00023065"/>
    </source>
</evidence>
<dbReference type="AlphaFoldDB" id="U5D3Z6"/>
<dbReference type="GO" id="GO:1901701">
    <property type="term" value="P:cellular response to oxygen-containing compound"/>
    <property type="evidence" value="ECO:0007669"/>
    <property type="project" value="UniProtKB-ARBA"/>
</dbReference>
<dbReference type="CDD" id="cd13686">
    <property type="entry name" value="GluR_Plant"/>
    <property type="match status" value="1"/>
</dbReference>
<gene>
    <name evidence="19" type="ORF">AMTR_s00044p00137040</name>
</gene>
<dbReference type="eggNOG" id="KOG1052">
    <property type="taxonomic scope" value="Eukaryota"/>
</dbReference>
<evidence type="ECO:0000256" key="11">
    <source>
        <dbReference type="ARBA" id="ARBA00023286"/>
    </source>
</evidence>
<keyword evidence="4 16" id="KW-0812">Transmembrane</keyword>
<evidence type="ECO:0000256" key="13">
    <source>
        <dbReference type="PIRNR" id="PIRNR037090"/>
    </source>
</evidence>
<dbReference type="Gramene" id="ERN17159">
    <property type="protein sequence ID" value="ERN17159"/>
    <property type="gene ID" value="AMTR_s00044p00137040"/>
</dbReference>
<dbReference type="InterPro" id="IPR017103">
    <property type="entry name" value="Iontropic_Glu_rcpt_pln"/>
</dbReference>
<dbReference type="OMA" id="QCKFRVI"/>